<dbReference type="RefSeq" id="WP_381480813.1">
    <property type="nucleotide sequence ID" value="NZ_JBHTLT010000048.1"/>
</dbReference>
<dbReference type="InterPro" id="IPR001926">
    <property type="entry name" value="TrpB-like_PALP"/>
</dbReference>
<dbReference type="Proteomes" id="UP001597231">
    <property type="component" value="Unassembled WGS sequence"/>
</dbReference>
<dbReference type="PROSITE" id="PS00165">
    <property type="entry name" value="DEHYDRATASE_SER_THR"/>
    <property type="match status" value="1"/>
</dbReference>
<name>A0ABW3TYL0_9BACL</name>
<evidence type="ECO:0000256" key="6">
    <source>
        <dbReference type="ARBA" id="ARBA00022898"/>
    </source>
</evidence>
<reference evidence="9" key="1">
    <citation type="journal article" date="2019" name="Int. J. Syst. Evol. Microbiol.">
        <title>The Global Catalogue of Microorganisms (GCM) 10K type strain sequencing project: providing services to taxonomists for standard genome sequencing and annotation.</title>
        <authorList>
            <consortium name="The Broad Institute Genomics Platform"/>
            <consortium name="The Broad Institute Genome Sequencing Center for Infectious Disease"/>
            <person name="Wu L."/>
            <person name="Ma J."/>
        </authorList>
    </citation>
    <scope>NUCLEOTIDE SEQUENCE [LARGE SCALE GENOMIC DNA]</scope>
    <source>
        <strain evidence="9">CCUG 53915</strain>
    </source>
</reference>
<dbReference type="SUPFAM" id="SSF53686">
    <property type="entry name" value="Tryptophan synthase beta subunit-like PLP-dependent enzymes"/>
    <property type="match status" value="1"/>
</dbReference>
<proteinExistence type="predicted"/>
<accession>A0ABW3TYL0</accession>
<dbReference type="PANTHER" id="PTHR43050">
    <property type="entry name" value="SERINE / THREONINE RACEMASE FAMILY MEMBER"/>
    <property type="match status" value="1"/>
</dbReference>
<protein>
    <submittedName>
        <fullName evidence="8">Threonine/serine dehydratase</fullName>
    </submittedName>
</protein>
<dbReference type="CDD" id="cd01562">
    <property type="entry name" value="Thr-dehyd"/>
    <property type="match status" value="1"/>
</dbReference>
<dbReference type="Gene3D" id="3.40.50.1100">
    <property type="match status" value="2"/>
</dbReference>
<evidence type="ECO:0000259" key="7">
    <source>
        <dbReference type="Pfam" id="PF00291"/>
    </source>
</evidence>
<dbReference type="PANTHER" id="PTHR43050:SF1">
    <property type="entry name" value="SERINE RACEMASE"/>
    <property type="match status" value="1"/>
</dbReference>
<keyword evidence="5" id="KW-0460">Magnesium</keyword>
<evidence type="ECO:0000256" key="5">
    <source>
        <dbReference type="ARBA" id="ARBA00022842"/>
    </source>
</evidence>
<keyword evidence="9" id="KW-1185">Reference proteome</keyword>
<evidence type="ECO:0000313" key="8">
    <source>
        <dbReference type="EMBL" id="MFD1205603.1"/>
    </source>
</evidence>
<evidence type="ECO:0000256" key="4">
    <source>
        <dbReference type="ARBA" id="ARBA00001946"/>
    </source>
</evidence>
<evidence type="ECO:0000256" key="1">
    <source>
        <dbReference type="ARBA" id="ARBA00001913"/>
    </source>
</evidence>
<gene>
    <name evidence="8" type="ORF">ACFQ38_10875</name>
</gene>
<keyword evidence="6" id="KW-0663">Pyridoxal phosphate</keyword>
<comment type="cofactor">
    <cofactor evidence="3">
        <name>Mn(2+)</name>
        <dbReference type="ChEBI" id="CHEBI:29035"/>
    </cofactor>
</comment>
<dbReference type="Pfam" id="PF00291">
    <property type="entry name" value="PALP"/>
    <property type="match status" value="1"/>
</dbReference>
<dbReference type="InterPro" id="IPR036052">
    <property type="entry name" value="TrpB-like_PALP_sf"/>
</dbReference>
<comment type="cofactor">
    <cofactor evidence="2">
        <name>pyridoxal 5'-phosphate</name>
        <dbReference type="ChEBI" id="CHEBI:597326"/>
    </cofactor>
</comment>
<organism evidence="8 9">
    <name type="scientific">Sporosarcina contaminans</name>
    <dbReference type="NCBI Taxonomy" id="633403"/>
    <lineage>
        <taxon>Bacteria</taxon>
        <taxon>Bacillati</taxon>
        <taxon>Bacillota</taxon>
        <taxon>Bacilli</taxon>
        <taxon>Bacillales</taxon>
        <taxon>Caryophanaceae</taxon>
        <taxon>Sporosarcina</taxon>
    </lineage>
</organism>
<comment type="cofactor">
    <cofactor evidence="1">
        <name>Ca(2+)</name>
        <dbReference type="ChEBI" id="CHEBI:29108"/>
    </cofactor>
</comment>
<evidence type="ECO:0000256" key="3">
    <source>
        <dbReference type="ARBA" id="ARBA00001936"/>
    </source>
</evidence>
<evidence type="ECO:0000256" key="2">
    <source>
        <dbReference type="ARBA" id="ARBA00001933"/>
    </source>
</evidence>
<comment type="caution">
    <text evidence="8">The sequence shown here is derived from an EMBL/GenBank/DDBJ whole genome shotgun (WGS) entry which is preliminary data.</text>
</comment>
<feature type="domain" description="Tryptophan synthase beta chain-like PALP" evidence="7">
    <location>
        <begin position="18"/>
        <end position="302"/>
    </location>
</feature>
<dbReference type="InterPro" id="IPR000634">
    <property type="entry name" value="Ser/Thr_deHydtase_PyrdxlP-BS"/>
</dbReference>
<dbReference type="EMBL" id="JBHTLT010000048">
    <property type="protein sequence ID" value="MFD1205603.1"/>
    <property type="molecule type" value="Genomic_DNA"/>
</dbReference>
<sequence length="319" mass="34404">MISVKHVKDARERISGITHTTPILQSEQLSKICGNQLFLKSEHLQKTGSFKIRGASNKVIHSIENGAKYVTAASSGNHGQAVAYVANQYGVPATIVVPENVSKCKVNAIKAYNGKVEMCGTTSAERLPRAQAIADQENGVFIPPYDDPFIMAGQGTVGLEMLEQVDQIDAIIVPVGGGGLLSGILTAIKETNPKIKVIGVEPEIANDTYLSLQIKKITAIQSTTTIADGLRTNQPGDLTFPVLMKYLDDLVLVSEDEIRQAFSFVMERTKQLIEPSSATTIAAAMFNKLNLQGKNIVTVISGGNVDLEKIRQLIVEVTE</sequence>
<evidence type="ECO:0000313" key="9">
    <source>
        <dbReference type="Proteomes" id="UP001597231"/>
    </source>
</evidence>
<comment type="cofactor">
    <cofactor evidence="4">
        <name>Mg(2+)</name>
        <dbReference type="ChEBI" id="CHEBI:18420"/>
    </cofactor>
</comment>